<dbReference type="InterPro" id="IPR014914">
    <property type="entry name" value="RES_dom"/>
</dbReference>
<feature type="domain" description="RES" evidence="1">
    <location>
        <begin position="14"/>
        <end position="138"/>
    </location>
</feature>
<dbReference type="Pfam" id="PF08808">
    <property type="entry name" value="RES"/>
    <property type="match status" value="1"/>
</dbReference>
<reference evidence="3" key="1">
    <citation type="journal article" date="2019" name="Int. J. Syst. Evol. Microbiol.">
        <title>The Global Catalogue of Microorganisms (GCM) 10K type strain sequencing project: providing services to taxonomists for standard genome sequencing and annotation.</title>
        <authorList>
            <consortium name="The Broad Institute Genomics Platform"/>
            <consortium name="The Broad Institute Genome Sequencing Center for Infectious Disease"/>
            <person name="Wu L."/>
            <person name="Ma J."/>
        </authorList>
    </citation>
    <scope>NUCLEOTIDE SEQUENCE [LARGE SCALE GENOMIC DNA]</scope>
    <source>
        <strain evidence="3">CGMCC 1.15180</strain>
    </source>
</reference>
<evidence type="ECO:0000259" key="1">
    <source>
        <dbReference type="SMART" id="SM00953"/>
    </source>
</evidence>
<sequence>MLVYRLANRKYSTDLTGTGAALAGGRWNTKGRAVVYSSESIALSLLEVIVNLPPMMQPLMNLMTLEIPDQFIFNLPEDQLPPNWFKYPYPNSLAKIAEKYYQDEKILALKVPSAIIHSNFNFLINPNSRNIDNLKLLATEPFVFDPRVYRQAT</sequence>
<dbReference type="RefSeq" id="WP_376886932.1">
    <property type="nucleotide sequence ID" value="NZ_JBHUHR010000039.1"/>
</dbReference>
<proteinExistence type="predicted"/>
<dbReference type="Proteomes" id="UP001597361">
    <property type="component" value="Unassembled WGS sequence"/>
</dbReference>
<name>A0ABW4VRJ9_9BACT</name>
<dbReference type="SMART" id="SM00953">
    <property type="entry name" value="RES"/>
    <property type="match status" value="1"/>
</dbReference>
<evidence type="ECO:0000313" key="2">
    <source>
        <dbReference type="EMBL" id="MFD2035907.1"/>
    </source>
</evidence>
<comment type="caution">
    <text evidence="2">The sequence shown here is derived from an EMBL/GenBank/DDBJ whole genome shotgun (WGS) entry which is preliminary data.</text>
</comment>
<organism evidence="2 3">
    <name type="scientific">Belliella marina</name>
    <dbReference type="NCBI Taxonomy" id="1644146"/>
    <lineage>
        <taxon>Bacteria</taxon>
        <taxon>Pseudomonadati</taxon>
        <taxon>Bacteroidota</taxon>
        <taxon>Cytophagia</taxon>
        <taxon>Cytophagales</taxon>
        <taxon>Cyclobacteriaceae</taxon>
        <taxon>Belliella</taxon>
    </lineage>
</organism>
<dbReference type="EMBL" id="JBHUHR010000039">
    <property type="protein sequence ID" value="MFD2035907.1"/>
    <property type="molecule type" value="Genomic_DNA"/>
</dbReference>
<accession>A0ABW4VRJ9</accession>
<evidence type="ECO:0000313" key="3">
    <source>
        <dbReference type="Proteomes" id="UP001597361"/>
    </source>
</evidence>
<gene>
    <name evidence="2" type="ORF">ACFSKL_13975</name>
</gene>
<keyword evidence="3" id="KW-1185">Reference proteome</keyword>
<protein>
    <submittedName>
        <fullName evidence="2">RES family NAD+ phosphorylase</fullName>
    </submittedName>
</protein>